<keyword evidence="9 20" id="KW-0472">Membrane</keyword>
<sequence length="548" mass="61204">MGSSLNTPPFLLGTIRPRRLMSQEAPPRVTGVPAAPSECVYFCRQPCGAGETGRLPLTFAPALFQPDRAGWECLLGCATRSSHLVLKPPAASARPAPRGDFPVPAAPGGRAAGVRPAPKACQRSVENMKKPSDQTAAQQLGLLVMRNYAEQMRRPSSFFSKALAKEKPAPPSVLDNFWGRGPSDLAEGLLSLPHHLLHLQEERAFGEQIPKLAGATAMRGYLVAIFLSAIFLYYVLHCISWGTSVYWARPVEMQPRKRSQPCREKPAFASLLRFHEFHPFLCASDFKKIASLYGGDKFSLPYGIKASEEPFRLALSALQSCDLFDEFDTVPCKKCVVVGNGGVLKNKTLGEKIDSYDVIIRMNNGPVLGHEEDVGRRTTFRLFYPESVFTDSNHRDPNTTAILTAFKPLDLKWLYDLLMGSKIDTKGFWQKPALDLIYKPYQIRILDPFITRTAAYELLHFPKVFPKNQKRKHPTTGIIAITLAFHICHEVHLAGFKYNFSDLKSPLHYYGNSTMSLMNASSYHNLTAEQLFLKDIIEKNFVINLTQD</sequence>
<dbReference type="PANTHER" id="PTHR13713">
    <property type="entry name" value="SIALYLTRANSFERASE"/>
    <property type="match status" value="1"/>
</dbReference>
<evidence type="ECO:0000256" key="12">
    <source>
        <dbReference type="ARBA" id="ARBA00041799"/>
    </source>
</evidence>
<comment type="subcellular location">
    <subcellularLocation>
        <location evidence="1">Golgi apparatus membrane</location>
        <topology evidence="1">Single-pass type II membrane protein</topology>
    </subcellularLocation>
</comment>
<dbReference type="InterPro" id="IPR051142">
    <property type="entry name" value="Glycosyltransferase_29"/>
</dbReference>
<dbReference type="CDD" id="cd23984">
    <property type="entry name" value="GT29_ST3GAL6"/>
    <property type="match status" value="1"/>
</dbReference>
<dbReference type="AlphaFoldDB" id="A0A3Q2H6E1"/>
<dbReference type="Bgee" id="ENSECAG00000010445">
    <property type="expression patterns" value="Expressed in gluteus medius and 23 other cell types or tissues"/>
</dbReference>
<reference evidence="21" key="3">
    <citation type="submission" date="2025-09" db="UniProtKB">
        <authorList>
            <consortium name="Ensembl"/>
        </authorList>
    </citation>
    <scope>IDENTIFICATION</scope>
    <source>
        <strain evidence="21">Thoroughbred</strain>
    </source>
</reference>
<dbReference type="Ensembl" id="ENSECAT00000033526.2">
    <property type="protein sequence ID" value="ENSECAP00000029410.2"/>
    <property type="gene ID" value="ENSECAG00000010445.4"/>
</dbReference>
<evidence type="ECO:0000313" key="21">
    <source>
        <dbReference type="Ensembl" id="ENSECAP00000029410.2"/>
    </source>
</evidence>
<evidence type="ECO:0000256" key="8">
    <source>
        <dbReference type="ARBA" id="ARBA00023034"/>
    </source>
</evidence>
<evidence type="ECO:0000256" key="11">
    <source>
        <dbReference type="ARBA" id="ARBA00041031"/>
    </source>
</evidence>
<dbReference type="GO" id="GO:0008118">
    <property type="term" value="F:N-acetyllactosaminide alpha-2,3-sialyltransferase activity"/>
    <property type="evidence" value="ECO:0007669"/>
    <property type="project" value="UniProtKB-EC"/>
</dbReference>
<evidence type="ECO:0000256" key="20">
    <source>
        <dbReference type="SAM" id="Phobius"/>
    </source>
</evidence>
<dbReference type="Pfam" id="PF00777">
    <property type="entry name" value="Glyco_transf_29"/>
    <property type="match status" value="1"/>
</dbReference>
<evidence type="ECO:0000256" key="6">
    <source>
        <dbReference type="ARBA" id="ARBA00022968"/>
    </source>
</evidence>
<dbReference type="GeneTree" id="ENSGT00940000161415"/>
<dbReference type="FunFam" id="3.90.1480.20:FF:000007">
    <property type="entry name" value="Type 2 lactosamine alpha-2,3-sialyltransferase"/>
    <property type="match status" value="1"/>
</dbReference>
<evidence type="ECO:0000256" key="15">
    <source>
        <dbReference type="ARBA" id="ARBA00048162"/>
    </source>
</evidence>
<evidence type="ECO:0000256" key="13">
    <source>
        <dbReference type="ARBA" id="ARBA00042335"/>
    </source>
</evidence>
<evidence type="ECO:0000256" key="17">
    <source>
        <dbReference type="ARBA" id="ARBA00049316"/>
    </source>
</evidence>
<dbReference type="GO" id="GO:0000139">
    <property type="term" value="C:Golgi membrane"/>
    <property type="evidence" value="ECO:0007669"/>
    <property type="project" value="UniProtKB-SubCell"/>
</dbReference>
<evidence type="ECO:0000256" key="9">
    <source>
        <dbReference type="ARBA" id="ARBA00023136"/>
    </source>
</evidence>
<evidence type="ECO:0000313" key="23">
    <source>
        <dbReference type="VGNC" id="VGNC:23632"/>
    </source>
</evidence>
<keyword evidence="8" id="KW-0333">Golgi apparatus</keyword>
<keyword evidence="10" id="KW-0325">Glycoprotein</keyword>
<dbReference type="VGNC" id="VGNC:23632">
    <property type="gene designation" value="ST3GAL6"/>
</dbReference>
<dbReference type="PANTHER" id="PTHR13713:SF8">
    <property type="entry name" value="TYPE 2 LACTOSAMINE ALPHA-2,3-SIALYLTRANSFERASE"/>
    <property type="match status" value="1"/>
</dbReference>
<proteinExistence type="inferred from homology"/>
<evidence type="ECO:0000256" key="4">
    <source>
        <dbReference type="ARBA" id="ARBA00022679"/>
    </source>
</evidence>
<reference evidence="21" key="2">
    <citation type="submission" date="2025-08" db="UniProtKB">
        <authorList>
            <consortium name="Ensembl"/>
        </authorList>
    </citation>
    <scope>IDENTIFICATION</scope>
    <source>
        <strain evidence="21">Thoroughbred</strain>
    </source>
</reference>
<protein>
    <recommendedName>
        <fullName evidence="11">Type 2 lactosamine alpha-2,3-sialyltransferase</fullName>
        <ecNumber evidence="19">2.4.3.6</ecNumber>
    </recommendedName>
    <alternativeName>
        <fullName evidence="13">CMP-NeuAc:beta-galactoside alpha-2,3-sialyltransferase VI</fullName>
    </alternativeName>
    <alternativeName>
        <fullName evidence="12">ST3Gal VI</fullName>
    </alternativeName>
    <alternativeName>
        <fullName evidence="14">Sialyltransferase 10</fullName>
    </alternativeName>
</protein>
<comment type="catalytic activity">
    <reaction evidence="16">
        <text>a beta-D-galactosyl-(1-&gt;4)-N-acetyl-beta-D-glucosaminyl derivative + CMP-N-acetyl-beta-neuraminate = an N-acetyl-alpha-neuraminyl-(2-&gt;3)-beta-D-galactosyl-(1-&gt;4)-N-acetyl-beta-D-glucosaminyl derivative + CMP + H(+)</text>
        <dbReference type="Rhea" id="RHEA:52316"/>
        <dbReference type="ChEBI" id="CHEBI:15378"/>
        <dbReference type="ChEBI" id="CHEBI:57812"/>
        <dbReference type="ChEBI" id="CHEBI:60377"/>
        <dbReference type="ChEBI" id="CHEBI:133507"/>
        <dbReference type="ChEBI" id="CHEBI:136545"/>
        <dbReference type="EC" id="2.4.3.6"/>
    </reaction>
    <physiologicalReaction direction="left-to-right" evidence="16">
        <dbReference type="Rhea" id="RHEA:52317"/>
    </physiologicalReaction>
</comment>
<dbReference type="Gene3D" id="3.90.1480.20">
    <property type="entry name" value="Glycosyl transferase family 29"/>
    <property type="match status" value="1"/>
</dbReference>
<comment type="function">
    <text evidence="18">Transfers the sialyl residue from CMP-N-acetyl-beta-neuraminate to the terminal galactose residue on sugar chains of glycoproteins and glycolipids. It's alpha-2,3-sialyltransferase activity is specific toward type II glycan chains (Galbeta1-4GlcNAc) on glycoproteins and glycolipids such as neolactosides nLc4Cer and nLc6Cer, whose sialyl-products serve as precursors for the Lewis X antigen. Critically involved in the synthesis of functional selectin ligands needed for neutrophil recruitment during inflammation and lymphocyte homing to the lymph nodes.</text>
</comment>
<keyword evidence="7 20" id="KW-1133">Transmembrane helix</keyword>
<evidence type="ECO:0000256" key="2">
    <source>
        <dbReference type="ARBA" id="ARBA00006003"/>
    </source>
</evidence>
<comment type="catalytic activity">
    <reaction evidence="15">
        <text>a neolactoside nLc4Cer(d18:1(4E)) + CMP-N-acetyl-beta-neuraminate = a neolactoside IV(3)-alpha-NeuAc-nLc4Cer(d18:1(4E)) + CMP + H(+)</text>
        <dbReference type="Rhea" id="RHEA:18913"/>
        <dbReference type="ChEBI" id="CHEBI:15378"/>
        <dbReference type="ChEBI" id="CHEBI:17006"/>
        <dbReference type="ChEBI" id="CHEBI:57812"/>
        <dbReference type="ChEBI" id="CHEBI:58665"/>
        <dbReference type="ChEBI" id="CHEBI:60377"/>
        <dbReference type="EC" id="2.4.3.6"/>
    </reaction>
    <physiologicalReaction direction="left-to-right" evidence="15">
        <dbReference type="Rhea" id="RHEA:18914"/>
    </physiologicalReaction>
</comment>
<evidence type="ECO:0000256" key="14">
    <source>
        <dbReference type="ARBA" id="ARBA00042659"/>
    </source>
</evidence>
<evidence type="ECO:0000313" key="22">
    <source>
        <dbReference type="Proteomes" id="UP000002281"/>
    </source>
</evidence>
<dbReference type="EC" id="2.4.3.6" evidence="19"/>
<gene>
    <name evidence="23" type="primary">ST3GAL6</name>
</gene>
<dbReference type="Proteomes" id="UP000002281">
    <property type="component" value="Chromosome 19"/>
</dbReference>
<feature type="transmembrane region" description="Helical" evidence="20">
    <location>
        <begin position="221"/>
        <end position="248"/>
    </location>
</feature>
<comment type="similarity">
    <text evidence="2">Belongs to the glycosyltransferase 29 family.</text>
</comment>
<dbReference type="InterPro" id="IPR038578">
    <property type="entry name" value="GT29-like_sf"/>
</dbReference>
<keyword evidence="22" id="KW-1185">Reference proteome</keyword>
<keyword evidence="6" id="KW-0735">Signal-anchor</keyword>
<evidence type="ECO:0000256" key="16">
    <source>
        <dbReference type="ARBA" id="ARBA00049294"/>
    </source>
</evidence>
<evidence type="ECO:0000256" key="3">
    <source>
        <dbReference type="ARBA" id="ARBA00022676"/>
    </source>
</evidence>
<evidence type="ECO:0000256" key="19">
    <source>
        <dbReference type="ARBA" id="ARBA00049726"/>
    </source>
</evidence>
<evidence type="ECO:0000256" key="7">
    <source>
        <dbReference type="ARBA" id="ARBA00022989"/>
    </source>
</evidence>
<evidence type="ECO:0000256" key="1">
    <source>
        <dbReference type="ARBA" id="ARBA00004323"/>
    </source>
</evidence>
<organism evidence="21 22">
    <name type="scientific">Equus caballus</name>
    <name type="common">Horse</name>
    <dbReference type="NCBI Taxonomy" id="9796"/>
    <lineage>
        <taxon>Eukaryota</taxon>
        <taxon>Metazoa</taxon>
        <taxon>Chordata</taxon>
        <taxon>Craniata</taxon>
        <taxon>Vertebrata</taxon>
        <taxon>Euteleostomi</taxon>
        <taxon>Mammalia</taxon>
        <taxon>Eutheria</taxon>
        <taxon>Laurasiatheria</taxon>
        <taxon>Perissodactyla</taxon>
        <taxon>Equidae</taxon>
        <taxon>Equus</taxon>
    </lineage>
</organism>
<evidence type="ECO:0000256" key="5">
    <source>
        <dbReference type="ARBA" id="ARBA00022692"/>
    </source>
</evidence>
<evidence type="ECO:0000256" key="18">
    <source>
        <dbReference type="ARBA" id="ARBA00049601"/>
    </source>
</evidence>
<reference evidence="21 22" key="1">
    <citation type="journal article" date="2009" name="Science">
        <title>Genome sequence, comparative analysis, and population genetics of the domestic horse.</title>
        <authorList>
            <consortium name="Broad Institute Genome Sequencing Platform"/>
            <consortium name="Broad Institute Whole Genome Assembly Team"/>
            <person name="Wade C.M."/>
            <person name="Giulotto E."/>
            <person name="Sigurdsson S."/>
            <person name="Zoli M."/>
            <person name="Gnerre S."/>
            <person name="Imsland F."/>
            <person name="Lear T.L."/>
            <person name="Adelson D.L."/>
            <person name="Bailey E."/>
            <person name="Bellone R.R."/>
            <person name="Bloecker H."/>
            <person name="Distl O."/>
            <person name="Edgar R.C."/>
            <person name="Garber M."/>
            <person name="Leeb T."/>
            <person name="Mauceli E."/>
            <person name="MacLeod J.N."/>
            <person name="Penedo M.C.T."/>
            <person name="Raison J.M."/>
            <person name="Sharpe T."/>
            <person name="Vogel J."/>
            <person name="Andersson L."/>
            <person name="Antczak D.F."/>
            <person name="Biagi T."/>
            <person name="Binns M.M."/>
            <person name="Chowdhary B.P."/>
            <person name="Coleman S.J."/>
            <person name="Della Valle G."/>
            <person name="Fryc S."/>
            <person name="Guerin G."/>
            <person name="Hasegawa T."/>
            <person name="Hill E.W."/>
            <person name="Jurka J."/>
            <person name="Kiialainen A."/>
            <person name="Lindgren G."/>
            <person name="Liu J."/>
            <person name="Magnani E."/>
            <person name="Mickelson J.R."/>
            <person name="Murray J."/>
            <person name="Nergadze S.G."/>
            <person name="Onofrio R."/>
            <person name="Pedroni S."/>
            <person name="Piras M.F."/>
            <person name="Raudsepp T."/>
            <person name="Rocchi M."/>
            <person name="Roeed K.H."/>
            <person name="Ryder O.A."/>
            <person name="Searle S."/>
            <person name="Skow L."/>
            <person name="Swinburne J.E."/>
            <person name="Syvaenen A.C."/>
            <person name="Tozaki T."/>
            <person name="Valberg S.J."/>
            <person name="Vaudin M."/>
            <person name="White J.R."/>
            <person name="Zody M.C."/>
            <person name="Lander E.S."/>
            <person name="Lindblad-Toh K."/>
        </authorList>
    </citation>
    <scope>NUCLEOTIDE SEQUENCE [LARGE SCALE GENOMIC DNA]</scope>
    <source>
        <strain evidence="21 22">Thoroughbred</strain>
    </source>
</reference>
<comment type="catalytic activity">
    <reaction evidence="17">
        <text>a neolactoside nLc6Cer(d18:1(4E)) + CMP-N-acetyl-beta-neuraminate = a neolactoside VI(3)-alpha-NeuNAc-nLc6Cer(d18:1(4E)) + CMP + H(+)</text>
        <dbReference type="Rhea" id="RHEA:80751"/>
        <dbReference type="ChEBI" id="CHEBI:15378"/>
        <dbReference type="ChEBI" id="CHEBI:57812"/>
        <dbReference type="ChEBI" id="CHEBI:60377"/>
        <dbReference type="ChEBI" id="CHEBI:61610"/>
        <dbReference type="ChEBI" id="CHEBI:144452"/>
    </reaction>
    <physiologicalReaction direction="left-to-right" evidence="17">
        <dbReference type="Rhea" id="RHEA:80752"/>
    </physiologicalReaction>
</comment>
<name>A0A3Q2H6E1_HORSE</name>
<keyword evidence="3" id="KW-0328">Glycosyltransferase</keyword>
<dbReference type="InterPro" id="IPR001675">
    <property type="entry name" value="Glyco_trans_29"/>
</dbReference>
<evidence type="ECO:0000256" key="10">
    <source>
        <dbReference type="ARBA" id="ARBA00023180"/>
    </source>
</evidence>
<accession>A0A3Q2H6E1</accession>
<keyword evidence="5 20" id="KW-0812">Transmembrane</keyword>
<keyword evidence="4" id="KW-0808">Transferase</keyword>